<reference evidence="5 6" key="1">
    <citation type="submission" date="2020-05" db="EMBL/GenBank/DDBJ databases">
        <title>Whole genome shotgun sequence of Streptomyces fulvorobeus NBRC 15897.</title>
        <authorList>
            <person name="Komaki H."/>
            <person name="Tamura T."/>
        </authorList>
    </citation>
    <scope>NUCLEOTIDE SEQUENCE [LARGE SCALE GENOMIC DNA]</scope>
    <source>
        <strain evidence="5 6">NBRC 15897</strain>
    </source>
</reference>
<gene>
    <name evidence="5" type="ORF">Sfulv_26940</name>
</gene>
<dbReference type="Gene3D" id="3.40.710.10">
    <property type="entry name" value="DD-peptidase/beta-lactamase superfamily"/>
    <property type="match status" value="2"/>
</dbReference>
<keyword evidence="2" id="KW-0378">Hydrolase</keyword>
<dbReference type="GO" id="GO:0006508">
    <property type="term" value="P:proteolysis"/>
    <property type="evidence" value="ECO:0007669"/>
    <property type="project" value="InterPro"/>
</dbReference>
<dbReference type="AlphaFoldDB" id="A0A7J0C7H9"/>
<evidence type="ECO:0000313" key="5">
    <source>
        <dbReference type="EMBL" id="GFM97883.1"/>
    </source>
</evidence>
<evidence type="ECO:0000256" key="3">
    <source>
        <dbReference type="SAM" id="MobiDB-lite"/>
    </source>
</evidence>
<keyword evidence="5" id="KW-0121">Carboxypeptidase</keyword>
<comment type="caution">
    <text evidence="5">The sequence shown here is derived from an EMBL/GenBank/DDBJ whole genome shotgun (WGS) entry which is preliminary data.</text>
</comment>
<dbReference type="InterPro" id="IPR012338">
    <property type="entry name" value="Beta-lactam/transpept-like"/>
</dbReference>
<dbReference type="GO" id="GO:0000270">
    <property type="term" value="P:peptidoglycan metabolic process"/>
    <property type="evidence" value="ECO:0007669"/>
    <property type="project" value="TreeGrafter"/>
</dbReference>
<keyword evidence="4" id="KW-1133">Transmembrane helix</keyword>
<keyword evidence="4" id="KW-0812">Transmembrane</keyword>
<feature type="compositionally biased region" description="Basic and acidic residues" evidence="3">
    <location>
        <begin position="1"/>
        <end position="22"/>
    </location>
</feature>
<organism evidence="5 6">
    <name type="scientific">Streptomyces fulvorobeus</name>
    <dbReference type="NCBI Taxonomy" id="284028"/>
    <lineage>
        <taxon>Bacteria</taxon>
        <taxon>Bacillati</taxon>
        <taxon>Actinomycetota</taxon>
        <taxon>Actinomycetes</taxon>
        <taxon>Kitasatosporales</taxon>
        <taxon>Streptomycetaceae</taxon>
        <taxon>Streptomyces</taxon>
    </lineage>
</organism>
<feature type="region of interest" description="Disordered" evidence="3">
    <location>
        <begin position="1"/>
        <end position="33"/>
    </location>
</feature>
<dbReference type="EMBL" id="BLWC01000001">
    <property type="protein sequence ID" value="GFM97883.1"/>
    <property type="molecule type" value="Genomic_DNA"/>
</dbReference>
<proteinExistence type="inferred from homology"/>
<sequence>MAEPVERPSIRPSDLWDRLRDPKNRRRLTGSGGRGFVAGSAVLGVLVATGAVVAAGPWDSGQRKAERDRVVAQERTGGAHHGRTASGVPEPAPSAPAVLTALGGPGTRTASRDAAGLTALLGPLLNGPALGSRPTGAVIDTATGERLYGQGTGTPMTPASTVKIATTVAALRALGPDHRIATTVRASADSRTLTLVGGGDPTLARADLRRLAAEAVDALREQEVSTVALTYDTSRYTGPPLHPIGPNENIAPVSALMIDEGRLDGSSYGPAPRTADPAGDAAHTFAGLLDKAGIGVEAAPTRHRAPAKSRTVATHRSKPLSALVERALTNSDNDIAEALVRETALATGERADFAGGRRAVTAQLKKLGLPTAGANLADGSGLDRADRVSAALLAGLLAVAADPAHPELRPVLTGLPVAGFNGTLKGRYSEKSRGTGLIRAKTGTLTGVNTLAGTVVDTRGRLLAFAFLATGTTSPSAAQSALDTLATTLVEGPR</sequence>
<keyword evidence="6" id="KW-1185">Reference proteome</keyword>
<dbReference type="SUPFAM" id="SSF56601">
    <property type="entry name" value="beta-lactamase/transpeptidase-like"/>
    <property type="match status" value="1"/>
</dbReference>
<dbReference type="PRINTS" id="PR00922">
    <property type="entry name" value="DADACBPTASE3"/>
</dbReference>
<evidence type="ECO:0000313" key="6">
    <source>
        <dbReference type="Proteomes" id="UP000498980"/>
    </source>
</evidence>
<dbReference type="RefSeq" id="WP_173313810.1">
    <property type="nucleotide sequence ID" value="NZ_BAAAUE010000014.1"/>
</dbReference>
<feature type="region of interest" description="Disordered" evidence="3">
    <location>
        <begin position="59"/>
        <end position="91"/>
    </location>
</feature>
<name>A0A7J0C7H9_9ACTN</name>
<dbReference type="InterPro" id="IPR000667">
    <property type="entry name" value="Peptidase_S13"/>
</dbReference>
<dbReference type="Proteomes" id="UP000498980">
    <property type="component" value="Unassembled WGS sequence"/>
</dbReference>
<evidence type="ECO:0000256" key="1">
    <source>
        <dbReference type="ARBA" id="ARBA00006096"/>
    </source>
</evidence>
<evidence type="ECO:0000256" key="4">
    <source>
        <dbReference type="SAM" id="Phobius"/>
    </source>
</evidence>
<keyword evidence="5" id="KW-0645">Protease</keyword>
<feature type="compositionally biased region" description="Basic and acidic residues" evidence="3">
    <location>
        <begin position="61"/>
        <end position="72"/>
    </location>
</feature>
<dbReference type="PANTHER" id="PTHR30023">
    <property type="entry name" value="D-ALANYL-D-ALANINE CARBOXYPEPTIDASE"/>
    <property type="match status" value="1"/>
</dbReference>
<dbReference type="NCBIfam" id="TIGR00666">
    <property type="entry name" value="PBP4"/>
    <property type="match status" value="1"/>
</dbReference>
<evidence type="ECO:0000256" key="2">
    <source>
        <dbReference type="ARBA" id="ARBA00022801"/>
    </source>
</evidence>
<comment type="similarity">
    <text evidence="1">Belongs to the peptidase S13 family.</text>
</comment>
<protein>
    <submittedName>
        <fullName evidence="5">D-alanyl-D-alanine carboxypeptidase</fullName>
    </submittedName>
</protein>
<keyword evidence="4" id="KW-0472">Membrane</keyword>
<dbReference type="Pfam" id="PF02113">
    <property type="entry name" value="Peptidase_S13"/>
    <property type="match status" value="2"/>
</dbReference>
<dbReference type="GO" id="GO:0004185">
    <property type="term" value="F:serine-type carboxypeptidase activity"/>
    <property type="evidence" value="ECO:0007669"/>
    <property type="project" value="InterPro"/>
</dbReference>
<feature type="transmembrane region" description="Helical" evidence="4">
    <location>
        <begin position="35"/>
        <end position="58"/>
    </location>
</feature>
<dbReference type="PANTHER" id="PTHR30023:SF0">
    <property type="entry name" value="PENICILLIN-SENSITIVE CARBOXYPEPTIDASE A"/>
    <property type="match status" value="1"/>
</dbReference>
<accession>A0A7J0C7H9</accession>